<protein>
    <submittedName>
        <fullName evidence="7">Phosphoglycerate dehydrogenase</fullName>
    </submittedName>
</protein>
<dbReference type="SUPFAM" id="SSF51735">
    <property type="entry name" value="NAD(P)-binding Rossmann-fold domains"/>
    <property type="match status" value="1"/>
</dbReference>
<dbReference type="PANTHER" id="PTHR43333:SF1">
    <property type="entry name" value="D-ISOMER SPECIFIC 2-HYDROXYACID DEHYDROGENASE NAD-BINDING DOMAIN-CONTAINING PROTEIN"/>
    <property type="match status" value="1"/>
</dbReference>
<dbReference type="InterPro" id="IPR036291">
    <property type="entry name" value="NAD(P)-bd_dom_sf"/>
</dbReference>
<dbReference type="SUPFAM" id="SSF52283">
    <property type="entry name" value="Formate/glycerate dehydrogenase catalytic domain-like"/>
    <property type="match status" value="1"/>
</dbReference>
<keyword evidence="8" id="KW-1185">Reference proteome</keyword>
<dbReference type="Pfam" id="PF00389">
    <property type="entry name" value="2-Hacid_dh"/>
    <property type="match status" value="1"/>
</dbReference>
<keyword evidence="2 4" id="KW-0560">Oxidoreductase</keyword>
<dbReference type="EMBL" id="FZOY01000002">
    <property type="protein sequence ID" value="SNS51252.1"/>
    <property type="molecule type" value="Genomic_DNA"/>
</dbReference>
<evidence type="ECO:0000256" key="3">
    <source>
        <dbReference type="ARBA" id="ARBA00023027"/>
    </source>
</evidence>
<dbReference type="CDD" id="cd05300">
    <property type="entry name" value="2-Hacid_dh_1"/>
    <property type="match status" value="1"/>
</dbReference>
<dbReference type="GO" id="GO:0051287">
    <property type="term" value="F:NAD binding"/>
    <property type="evidence" value="ECO:0007669"/>
    <property type="project" value="InterPro"/>
</dbReference>
<reference evidence="7 8" key="1">
    <citation type="submission" date="2017-06" db="EMBL/GenBank/DDBJ databases">
        <authorList>
            <person name="Kim H.J."/>
            <person name="Triplett B.A."/>
        </authorList>
    </citation>
    <scope>NUCLEOTIDE SEQUENCE [LARGE SCALE GENOMIC DNA]</scope>
    <source>
        <strain evidence="7 8">DSM 29339</strain>
    </source>
</reference>
<dbReference type="Proteomes" id="UP000198426">
    <property type="component" value="Unassembled WGS sequence"/>
</dbReference>
<evidence type="ECO:0000256" key="2">
    <source>
        <dbReference type="ARBA" id="ARBA00023002"/>
    </source>
</evidence>
<feature type="domain" description="D-isomer specific 2-hydroxyacid dehydrogenase catalytic" evidence="5">
    <location>
        <begin position="68"/>
        <end position="321"/>
    </location>
</feature>
<evidence type="ECO:0000259" key="6">
    <source>
        <dbReference type="Pfam" id="PF02826"/>
    </source>
</evidence>
<comment type="similarity">
    <text evidence="1 4">Belongs to the D-isomer specific 2-hydroxyacid dehydrogenase family.</text>
</comment>
<evidence type="ECO:0000313" key="7">
    <source>
        <dbReference type="EMBL" id="SNS51252.1"/>
    </source>
</evidence>
<dbReference type="GO" id="GO:0016616">
    <property type="term" value="F:oxidoreductase activity, acting on the CH-OH group of donors, NAD or NADP as acceptor"/>
    <property type="evidence" value="ECO:0007669"/>
    <property type="project" value="InterPro"/>
</dbReference>
<dbReference type="InterPro" id="IPR006140">
    <property type="entry name" value="D-isomer_DH_NAD-bd"/>
</dbReference>
<dbReference type="Gene3D" id="3.40.50.720">
    <property type="entry name" value="NAD(P)-binding Rossmann-like Domain"/>
    <property type="match status" value="2"/>
</dbReference>
<dbReference type="RefSeq" id="WP_089232200.1">
    <property type="nucleotide sequence ID" value="NZ_FZOY01000002.1"/>
</dbReference>
<proteinExistence type="inferred from homology"/>
<feature type="domain" description="D-isomer specific 2-hydroxyacid dehydrogenase NAD-binding" evidence="6">
    <location>
        <begin position="112"/>
        <end position="291"/>
    </location>
</feature>
<dbReference type="Pfam" id="PF02826">
    <property type="entry name" value="2-Hacid_dh_C"/>
    <property type="match status" value="1"/>
</dbReference>
<gene>
    <name evidence="7" type="ORF">SAMN05421757_102469</name>
</gene>
<organism evidence="7 8">
    <name type="scientific">Tropicimonas sediminicola</name>
    <dbReference type="NCBI Taxonomy" id="1031541"/>
    <lineage>
        <taxon>Bacteria</taxon>
        <taxon>Pseudomonadati</taxon>
        <taxon>Pseudomonadota</taxon>
        <taxon>Alphaproteobacteria</taxon>
        <taxon>Rhodobacterales</taxon>
        <taxon>Roseobacteraceae</taxon>
        <taxon>Tropicimonas</taxon>
    </lineage>
</organism>
<evidence type="ECO:0000256" key="4">
    <source>
        <dbReference type="RuleBase" id="RU003719"/>
    </source>
</evidence>
<name>A0A239F510_9RHOB</name>
<evidence type="ECO:0000259" key="5">
    <source>
        <dbReference type="Pfam" id="PF00389"/>
    </source>
</evidence>
<evidence type="ECO:0000256" key="1">
    <source>
        <dbReference type="ARBA" id="ARBA00005854"/>
    </source>
</evidence>
<dbReference type="AlphaFoldDB" id="A0A239F510"/>
<dbReference type="FunFam" id="3.40.50.720:FF:000203">
    <property type="entry name" value="D-3-phosphoglycerate dehydrogenase (SerA)"/>
    <property type="match status" value="1"/>
</dbReference>
<keyword evidence="3" id="KW-0520">NAD</keyword>
<accession>A0A239F510</accession>
<dbReference type="OrthoDB" id="7374922at2"/>
<sequence length="330" mass="36189">MADRDRITDVVTNVEYEGVLWERICEIFAPATVIRVATGDLDGLKQAMDRAEVAILAELPAPGEIKGRRLEWVHITHAGLDRVARPEILERGIRLSGSAGYSVETLAEHALFFMLALSCRAMDLFDSQRRGAWEKSGRQHLRSLYKQTVGIVGLGHIGKALAVRCEAMGMNVLGYRRRDGEAVPAVHEIYCEERGGSLGDMLARSDYVVLAVPLTNATHGMIGVVELAQMKPTAHLVNIARGNVVDEPALIRALETGRIAGAGLDVFAQEPLPAESPLWRLPNVIVTPHTSPREPDRDERAVELIAENYCRFLAGEPLRNELTAGSIYTA</sequence>
<dbReference type="PANTHER" id="PTHR43333">
    <property type="entry name" value="2-HACID_DH_C DOMAIN-CONTAINING PROTEIN"/>
    <property type="match status" value="1"/>
</dbReference>
<dbReference type="InterPro" id="IPR006139">
    <property type="entry name" value="D-isomer_2_OHA_DH_cat_dom"/>
</dbReference>
<evidence type="ECO:0000313" key="8">
    <source>
        <dbReference type="Proteomes" id="UP000198426"/>
    </source>
</evidence>